<gene>
    <name evidence="1" type="ORF">AB6A68_14970</name>
</gene>
<evidence type="ECO:0000313" key="1">
    <source>
        <dbReference type="EMBL" id="MEX6431110.1"/>
    </source>
</evidence>
<accession>A0ABV3Y6S4</accession>
<comment type="caution">
    <text evidence="1">The sequence shown here is derived from an EMBL/GenBank/DDBJ whole genome shotgun (WGS) entry which is preliminary data.</text>
</comment>
<name>A0ABV3Y6S4_9ACTN</name>
<keyword evidence="2" id="KW-1185">Reference proteome</keyword>
<dbReference type="EMBL" id="JBFSHR010000291">
    <property type="protein sequence ID" value="MEX6431110.1"/>
    <property type="molecule type" value="Genomic_DNA"/>
</dbReference>
<reference evidence="1 2" key="1">
    <citation type="submission" date="2024-07" db="EMBL/GenBank/DDBJ databases">
        <title>Draft Genome Sequence of Ferrimicrobium acidiphilum Strain YE2023, Isolated from a Pulp of Bioleach Reactor.</title>
        <authorList>
            <person name="Elkina Y.A."/>
            <person name="Bulaeva A.G."/>
            <person name="Beletsky A.V."/>
            <person name="Mardanov A.V."/>
        </authorList>
    </citation>
    <scope>NUCLEOTIDE SEQUENCE [LARGE SCALE GENOMIC DNA]</scope>
    <source>
        <strain evidence="1 2">YE2023</strain>
    </source>
</reference>
<dbReference type="RefSeq" id="WP_369085129.1">
    <property type="nucleotide sequence ID" value="NZ_JBFSHR010000291.1"/>
</dbReference>
<organism evidence="1 2">
    <name type="scientific">Ferrimicrobium acidiphilum</name>
    <dbReference type="NCBI Taxonomy" id="121039"/>
    <lineage>
        <taxon>Bacteria</taxon>
        <taxon>Bacillati</taxon>
        <taxon>Actinomycetota</taxon>
        <taxon>Acidimicrobiia</taxon>
        <taxon>Acidimicrobiales</taxon>
        <taxon>Acidimicrobiaceae</taxon>
        <taxon>Ferrimicrobium</taxon>
    </lineage>
</organism>
<protein>
    <submittedName>
        <fullName evidence="1">Uncharacterized protein</fullName>
    </submittedName>
</protein>
<proteinExistence type="predicted"/>
<evidence type="ECO:0000313" key="2">
    <source>
        <dbReference type="Proteomes" id="UP001560267"/>
    </source>
</evidence>
<feature type="non-terminal residue" evidence="1">
    <location>
        <position position="1"/>
    </location>
</feature>
<dbReference type="Proteomes" id="UP001560267">
    <property type="component" value="Unassembled WGS sequence"/>
</dbReference>
<sequence length="74" mass="7861">SAAYRCILLTQLDNAHGSMRVSIQFHTSQAYLMDVNGLSQVSLVAGWVPWLGEVTIAGATFSCAWSAFGALVNG</sequence>